<protein>
    <submittedName>
        <fullName evidence="1">Uncharacterized protein</fullName>
    </submittedName>
</protein>
<reference evidence="1 2" key="1">
    <citation type="submission" date="2015-12" db="EMBL/GenBank/DDBJ databases">
        <title>Draft genome sequence of Moniliophthora roreri, the causal agent of frosty pod rot of cacao.</title>
        <authorList>
            <person name="Aime M.C."/>
            <person name="Diaz-Valderrama J.R."/>
            <person name="Kijpornyongpan T."/>
            <person name="Phillips-Mora W."/>
        </authorList>
    </citation>
    <scope>NUCLEOTIDE SEQUENCE [LARGE SCALE GENOMIC DNA]</scope>
    <source>
        <strain evidence="1 2">MCA 2952</strain>
    </source>
</reference>
<gene>
    <name evidence="1" type="ORF">WG66_7687</name>
</gene>
<dbReference type="Proteomes" id="UP000054988">
    <property type="component" value="Unassembled WGS sequence"/>
</dbReference>
<dbReference type="InterPro" id="IPR027417">
    <property type="entry name" value="P-loop_NTPase"/>
</dbReference>
<proteinExistence type="predicted"/>
<sequence>MARAVTFWRLLRPVAIQPISELPLRIANAGTDEQKISFSEKARDWRQDDVVVKVNLDLVAVTEFNGHRRAHSWLAYMYQGTECVNNLFQQVIEERLVLVRGTPGSGKSTLMHLLKAKIEREMPEALIEVFLYWTPEKEAEGTALDQRLDYGTYRMVSLQEVKVPAQSKSRAENSNLVTLRRRSGNVLGYSALDYHIQTRHLPNLYITLFASISAHALMGLFPTEHVAHALQFTPLEYSSFIRGAPNLQSRSWPVLDQALQEFFFVMSNGHIGAIETLLNMAAKANKVEDPDHRHLPYLSHDDFFKCFETPDDFMVILKVGSGSFCRGLSLFPAEYSDILRVLIAVECGGATSYIMFSSLSNALKEASEDAPWSPPDIGIKLPLSTVRFNREHEMPVNRKRHYGSAAGDAQPLIEDDDVKALFTSGRLRLPRPRLPRTPLAAGLRDAYPRGSSGPQCRDGICFPRGPDSVDAVKEKCDSMLIPPPRYRTDSQGGLEISTVQEDFNALPAPQRNNWCS</sequence>
<name>A0A0W0FTX6_MONRR</name>
<dbReference type="SUPFAM" id="SSF52540">
    <property type="entry name" value="P-loop containing nucleoside triphosphate hydrolases"/>
    <property type="match status" value="1"/>
</dbReference>
<evidence type="ECO:0000313" key="2">
    <source>
        <dbReference type="Proteomes" id="UP000054988"/>
    </source>
</evidence>
<organism evidence="1 2">
    <name type="scientific">Moniliophthora roreri</name>
    <name type="common">Frosty pod rot fungus</name>
    <name type="synonym">Monilia roreri</name>
    <dbReference type="NCBI Taxonomy" id="221103"/>
    <lineage>
        <taxon>Eukaryota</taxon>
        <taxon>Fungi</taxon>
        <taxon>Dikarya</taxon>
        <taxon>Basidiomycota</taxon>
        <taxon>Agaricomycotina</taxon>
        <taxon>Agaricomycetes</taxon>
        <taxon>Agaricomycetidae</taxon>
        <taxon>Agaricales</taxon>
        <taxon>Marasmiineae</taxon>
        <taxon>Marasmiaceae</taxon>
        <taxon>Moniliophthora</taxon>
    </lineage>
</organism>
<comment type="caution">
    <text evidence="1">The sequence shown here is derived from an EMBL/GenBank/DDBJ whole genome shotgun (WGS) entry which is preliminary data.</text>
</comment>
<accession>A0A0W0FTX6</accession>
<dbReference type="EMBL" id="LATX01001642">
    <property type="protein sequence ID" value="KTB39732.1"/>
    <property type="molecule type" value="Genomic_DNA"/>
</dbReference>
<dbReference type="AlphaFoldDB" id="A0A0W0FTX6"/>
<evidence type="ECO:0000313" key="1">
    <source>
        <dbReference type="EMBL" id="KTB39732.1"/>
    </source>
</evidence>